<evidence type="ECO:0000256" key="2">
    <source>
        <dbReference type="ARBA" id="ARBA00022723"/>
    </source>
</evidence>
<dbReference type="InterPro" id="IPR002637">
    <property type="entry name" value="RdgB/HAM1"/>
</dbReference>
<sequence>MARQLVLATRNNGKIEEMKHMLQGFDIEVLGLDQFPECPEVVEDGQTFIENAKKKAETISEYLQLPALADDSGLKVEALNGQPGVYSARYASLHASDEENNQKLINALHDVPDGERFASFHCVLALAIPGEETWTCEGTCGGQILRSPTGSNGFGYDPLFFLPELRKTMAQLTKEEKNQISHRGQAMRQFLTRIEKGL</sequence>
<dbReference type="EMBL" id="JAGGKT010000001">
    <property type="protein sequence ID" value="MBP1930375.1"/>
    <property type="molecule type" value="Genomic_DNA"/>
</dbReference>
<feature type="active site" description="Proton acceptor" evidence="7">
    <location>
        <position position="71"/>
    </location>
</feature>
<dbReference type="Proteomes" id="UP001519343">
    <property type="component" value="Unassembled WGS sequence"/>
</dbReference>
<name>A0ABS4GJE8_9BACL</name>
<comment type="function">
    <text evidence="7">Pyrophosphatase that catalyzes the hydrolysis of nucleoside triphosphates to their monophosphate derivatives, with a high preference for the non-canonical purine nucleotides XTP (xanthosine triphosphate), dITP (deoxyinosine triphosphate) and ITP. Seems to function as a house-cleaning enzyme that removes non-canonical purine nucleotides from the nucleotide pool, thus preventing their incorporation into DNA/RNA and avoiding chromosomal lesions.</text>
</comment>
<protein>
    <recommendedName>
        <fullName evidence="7">dITP/XTP pyrophosphatase</fullName>
        <ecNumber evidence="7">3.6.1.66</ecNumber>
    </recommendedName>
    <alternativeName>
        <fullName evidence="7">Non-canonical purine NTP pyrophosphatase</fullName>
    </alternativeName>
    <alternativeName>
        <fullName evidence="7">Non-standard purine NTP pyrophosphatase</fullName>
    </alternativeName>
    <alternativeName>
        <fullName evidence="7">Nucleoside-triphosphate diphosphatase</fullName>
    </alternativeName>
    <alternativeName>
        <fullName evidence="7">Nucleoside-triphosphate pyrophosphatase</fullName>
        <shortName evidence="7">NTPase</shortName>
    </alternativeName>
</protein>
<comment type="caution">
    <text evidence="7">Lacks conserved residue(s) required for the propagation of feature annotation.</text>
</comment>
<comment type="subunit">
    <text evidence="7">Homodimer.</text>
</comment>
<dbReference type="RefSeq" id="WP_209808316.1">
    <property type="nucleotide sequence ID" value="NZ_JAGGKT010000001.1"/>
</dbReference>
<dbReference type="NCBIfam" id="TIGR00042">
    <property type="entry name" value="RdgB/HAM1 family non-canonical purine NTP pyrophosphatase"/>
    <property type="match status" value="1"/>
</dbReference>
<comment type="caution">
    <text evidence="9">The sequence shown here is derived from an EMBL/GenBank/DDBJ whole genome shotgun (WGS) entry which is preliminary data.</text>
</comment>
<comment type="catalytic activity">
    <reaction evidence="7">
        <text>XTP + H2O = XMP + diphosphate + H(+)</text>
        <dbReference type="Rhea" id="RHEA:28610"/>
        <dbReference type="ChEBI" id="CHEBI:15377"/>
        <dbReference type="ChEBI" id="CHEBI:15378"/>
        <dbReference type="ChEBI" id="CHEBI:33019"/>
        <dbReference type="ChEBI" id="CHEBI:57464"/>
        <dbReference type="ChEBI" id="CHEBI:61314"/>
        <dbReference type="EC" id="3.6.1.66"/>
    </reaction>
</comment>
<dbReference type="Gene3D" id="3.90.950.10">
    <property type="match status" value="1"/>
</dbReference>
<evidence type="ECO:0000256" key="1">
    <source>
        <dbReference type="ARBA" id="ARBA00008023"/>
    </source>
</evidence>
<comment type="catalytic activity">
    <reaction evidence="7">
        <text>ITP + H2O = IMP + diphosphate + H(+)</text>
        <dbReference type="Rhea" id="RHEA:29399"/>
        <dbReference type="ChEBI" id="CHEBI:15377"/>
        <dbReference type="ChEBI" id="CHEBI:15378"/>
        <dbReference type="ChEBI" id="CHEBI:33019"/>
        <dbReference type="ChEBI" id="CHEBI:58053"/>
        <dbReference type="ChEBI" id="CHEBI:61402"/>
        <dbReference type="EC" id="3.6.1.66"/>
    </reaction>
</comment>
<evidence type="ECO:0000256" key="5">
    <source>
        <dbReference type="ARBA" id="ARBA00022842"/>
    </source>
</evidence>
<feature type="binding site" evidence="7">
    <location>
        <begin position="154"/>
        <end position="157"/>
    </location>
    <ligand>
        <name>substrate</name>
    </ligand>
</feature>
<evidence type="ECO:0000313" key="10">
    <source>
        <dbReference type="Proteomes" id="UP001519343"/>
    </source>
</evidence>
<dbReference type="InterPro" id="IPR029001">
    <property type="entry name" value="ITPase-like_fam"/>
</dbReference>
<keyword evidence="4 7" id="KW-0378">Hydrolase</keyword>
<dbReference type="SUPFAM" id="SSF52972">
    <property type="entry name" value="ITPase-like"/>
    <property type="match status" value="1"/>
</dbReference>
<organism evidence="9 10">
    <name type="scientific">Ammoniphilus resinae</name>
    <dbReference type="NCBI Taxonomy" id="861532"/>
    <lineage>
        <taxon>Bacteria</taxon>
        <taxon>Bacillati</taxon>
        <taxon>Bacillota</taxon>
        <taxon>Bacilli</taxon>
        <taxon>Bacillales</taxon>
        <taxon>Paenibacillaceae</taxon>
        <taxon>Aneurinibacillus group</taxon>
        <taxon>Ammoniphilus</taxon>
    </lineage>
</organism>
<dbReference type="NCBIfam" id="NF011397">
    <property type="entry name" value="PRK14822.1"/>
    <property type="match status" value="1"/>
</dbReference>
<reference evidence="9 10" key="1">
    <citation type="submission" date="2021-03" db="EMBL/GenBank/DDBJ databases">
        <title>Genomic Encyclopedia of Type Strains, Phase IV (KMG-IV): sequencing the most valuable type-strain genomes for metagenomic binning, comparative biology and taxonomic classification.</title>
        <authorList>
            <person name="Goeker M."/>
        </authorList>
    </citation>
    <scope>NUCLEOTIDE SEQUENCE [LARGE SCALE GENOMIC DNA]</scope>
    <source>
        <strain evidence="9 10">DSM 24738</strain>
    </source>
</reference>
<keyword evidence="5 7" id="KW-0460">Magnesium</keyword>
<comment type="similarity">
    <text evidence="1 7 8">Belongs to the HAM1 NTPase family.</text>
</comment>
<keyword evidence="10" id="KW-1185">Reference proteome</keyword>
<keyword evidence="6 7" id="KW-0546">Nucleotide metabolism</keyword>
<feature type="binding site" evidence="7">
    <location>
        <begin position="9"/>
        <end position="14"/>
    </location>
    <ligand>
        <name>substrate</name>
    </ligand>
</feature>
<evidence type="ECO:0000256" key="7">
    <source>
        <dbReference type="HAMAP-Rule" id="MF_01405"/>
    </source>
</evidence>
<keyword evidence="2 7" id="KW-0479">Metal-binding</keyword>
<evidence type="ECO:0000313" key="9">
    <source>
        <dbReference type="EMBL" id="MBP1930375.1"/>
    </source>
</evidence>
<feature type="binding site" evidence="7">
    <location>
        <begin position="182"/>
        <end position="183"/>
    </location>
    <ligand>
        <name>substrate</name>
    </ligand>
</feature>
<evidence type="ECO:0000256" key="8">
    <source>
        <dbReference type="RuleBase" id="RU003781"/>
    </source>
</evidence>
<dbReference type="PANTHER" id="PTHR11067:SF9">
    <property type="entry name" value="INOSINE TRIPHOSPHATE PYROPHOSPHATASE"/>
    <property type="match status" value="1"/>
</dbReference>
<evidence type="ECO:0000256" key="4">
    <source>
        <dbReference type="ARBA" id="ARBA00022801"/>
    </source>
</evidence>
<feature type="binding site" evidence="7">
    <location>
        <position position="71"/>
    </location>
    <ligand>
        <name>Mg(2+)</name>
        <dbReference type="ChEBI" id="CHEBI:18420"/>
    </ligand>
</feature>
<comment type="catalytic activity">
    <reaction evidence="7">
        <text>dITP + H2O = dIMP + diphosphate + H(+)</text>
        <dbReference type="Rhea" id="RHEA:28342"/>
        <dbReference type="ChEBI" id="CHEBI:15377"/>
        <dbReference type="ChEBI" id="CHEBI:15378"/>
        <dbReference type="ChEBI" id="CHEBI:33019"/>
        <dbReference type="ChEBI" id="CHEBI:61194"/>
        <dbReference type="ChEBI" id="CHEBI:61382"/>
        <dbReference type="EC" id="3.6.1.66"/>
    </reaction>
</comment>
<dbReference type="CDD" id="cd00515">
    <property type="entry name" value="HAM1"/>
    <property type="match status" value="1"/>
</dbReference>
<feature type="binding site" evidence="7">
    <location>
        <position position="177"/>
    </location>
    <ligand>
        <name>substrate</name>
    </ligand>
</feature>
<feature type="binding site" evidence="7">
    <location>
        <position position="72"/>
    </location>
    <ligand>
        <name>substrate</name>
    </ligand>
</feature>
<dbReference type="InterPro" id="IPR020922">
    <property type="entry name" value="dITP/XTP_pyrophosphatase"/>
</dbReference>
<dbReference type="HAMAP" id="MF_01405">
    <property type="entry name" value="Non_canon_purine_NTPase"/>
    <property type="match status" value="1"/>
</dbReference>
<dbReference type="GO" id="GO:0036220">
    <property type="term" value="F:ITP diphosphatase activity"/>
    <property type="evidence" value="ECO:0007669"/>
    <property type="project" value="UniProtKB-EC"/>
</dbReference>
<gene>
    <name evidence="9" type="ORF">J2Z37_000362</name>
</gene>
<comment type="cofactor">
    <cofactor evidence="7">
        <name>Mg(2+)</name>
        <dbReference type="ChEBI" id="CHEBI:18420"/>
    </cofactor>
    <text evidence="7">Binds 1 Mg(2+) ion per subunit.</text>
</comment>
<dbReference type="PANTHER" id="PTHR11067">
    <property type="entry name" value="INOSINE TRIPHOSPHATE PYROPHOSPHATASE/HAM1 PROTEIN"/>
    <property type="match status" value="1"/>
</dbReference>
<dbReference type="Pfam" id="PF01725">
    <property type="entry name" value="Ham1p_like"/>
    <property type="match status" value="1"/>
</dbReference>
<keyword evidence="3 7" id="KW-0547">Nucleotide-binding</keyword>
<accession>A0ABS4GJE8</accession>
<proteinExistence type="inferred from homology"/>
<evidence type="ECO:0000256" key="3">
    <source>
        <dbReference type="ARBA" id="ARBA00022741"/>
    </source>
</evidence>
<dbReference type="EC" id="3.6.1.66" evidence="7"/>
<evidence type="ECO:0000256" key="6">
    <source>
        <dbReference type="ARBA" id="ARBA00023080"/>
    </source>
</evidence>